<evidence type="ECO:0000256" key="1">
    <source>
        <dbReference type="SAM" id="MobiDB-lite"/>
    </source>
</evidence>
<dbReference type="EMBL" id="BJWL01000018">
    <property type="protein sequence ID" value="GFZ06842.1"/>
    <property type="molecule type" value="Genomic_DNA"/>
</dbReference>
<keyword evidence="3" id="KW-1185">Reference proteome</keyword>
<protein>
    <submittedName>
        <fullName evidence="2">Uncharacterized protein</fullName>
    </submittedName>
</protein>
<reference evidence="2 3" key="1">
    <citation type="submission" date="2019-07" db="EMBL/GenBank/DDBJ databases">
        <title>De Novo Assembly of kiwifruit Actinidia rufa.</title>
        <authorList>
            <person name="Sugita-Konishi S."/>
            <person name="Sato K."/>
            <person name="Mori E."/>
            <person name="Abe Y."/>
            <person name="Kisaki G."/>
            <person name="Hamano K."/>
            <person name="Suezawa K."/>
            <person name="Otani M."/>
            <person name="Fukuda T."/>
            <person name="Manabe T."/>
            <person name="Gomi K."/>
            <person name="Tabuchi M."/>
            <person name="Akimitsu K."/>
            <person name="Kataoka I."/>
        </authorList>
    </citation>
    <scope>NUCLEOTIDE SEQUENCE [LARGE SCALE GENOMIC DNA]</scope>
    <source>
        <strain evidence="3">cv. Fuchu</strain>
    </source>
</reference>
<dbReference type="AlphaFoldDB" id="A0A7J0G7Y9"/>
<evidence type="ECO:0000313" key="2">
    <source>
        <dbReference type="EMBL" id="GFZ06842.1"/>
    </source>
</evidence>
<comment type="caution">
    <text evidence="2">The sequence shown here is derived from an EMBL/GenBank/DDBJ whole genome shotgun (WGS) entry which is preliminary data.</text>
</comment>
<dbReference type="Proteomes" id="UP000585474">
    <property type="component" value="Unassembled WGS sequence"/>
</dbReference>
<feature type="region of interest" description="Disordered" evidence="1">
    <location>
        <begin position="203"/>
        <end position="224"/>
    </location>
</feature>
<proteinExistence type="predicted"/>
<organism evidence="2 3">
    <name type="scientific">Actinidia rufa</name>
    <dbReference type="NCBI Taxonomy" id="165716"/>
    <lineage>
        <taxon>Eukaryota</taxon>
        <taxon>Viridiplantae</taxon>
        <taxon>Streptophyta</taxon>
        <taxon>Embryophyta</taxon>
        <taxon>Tracheophyta</taxon>
        <taxon>Spermatophyta</taxon>
        <taxon>Magnoliopsida</taxon>
        <taxon>eudicotyledons</taxon>
        <taxon>Gunneridae</taxon>
        <taxon>Pentapetalae</taxon>
        <taxon>asterids</taxon>
        <taxon>Ericales</taxon>
        <taxon>Actinidiaceae</taxon>
        <taxon>Actinidia</taxon>
    </lineage>
</organism>
<name>A0A7J0G7Y9_9ERIC</name>
<accession>A0A7J0G7Y9</accession>
<sequence>MDRVQSSHRAWLACLIGFTAQVCHDFVVELVLFACFCFQNMELNRAQLLVHDDAALAQFRADHNIPDNVFIERLDPNEDANLVYGKGNRIPVQTCSNEEGGQRIHYRGFASCILHNLARRDPETQMYTGNHYLQLQKSNQPQTRLVTDAPDKDLYLNDFVWVLGNWEFQDDDLGHFSFPRYRGYVPVVSNLIKGTSAELARLRQEAKGQNTGSSGSSSSNLFRLSDEEATGKEVAGDGEDMIPKPRALASKRKEKLLKEGPSCPKKGRGVGISATPLRIGGIPELWAPKFAIVELRKEVTNADISGDHETYLALGNVIMLPQDVVDHDTEA</sequence>
<evidence type="ECO:0000313" key="3">
    <source>
        <dbReference type="Proteomes" id="UP000585474"/>
    </source>
</evidence>
<dbReference type="OrthoDB" id="1750920at2759"/>
<gene>
    <name evidence="2" type="ORF">Acr_18g0010120</name>
</gene>